<dbReference type="RefSeq" id="WP_155335370.1">
    <property type="nucleotide sequence ID" value="NZ_BAAABN010000042.1"/>
</dbReference>
<comment type="caution">
    <text evidence="3">The sequence shown here is derived from an EMBL/GenBank/DDBJ whole genome shotgun (WGS) entry which is preliminary data.</text>
</comment>
<dbReference type="OrthoDB" id="56224at2"/>
<dbReference type="PANTHER" id="PTHR32097:SF4">
    <property type="entry name" value="GENERAL STRESS PROTEIN 16U"/>
    <property type="match status" value="1"/>
</dbReference>
<dbReference type="Gene3D" id="2.60.60.30">
    <property type="entry name" value="sav2460 like domains"/>
    <property type="match status" value="1"/>
</dbReference>
<name>A0A5M3VX10_9ACTN</name>
<evidence type="ECO:0000259" key="2">
    <source>
        <dbReference type="Pfam" id="PF02342"/>
    </source>
</evidence>
<dbReference type="Pfam" id="PF02342">
    <property type="entry name" value="TerD"/>
    <property type="match status" value="1"/>
</dbReference>
<keyword evidence="4" id="KW-1185">Reference proteome</keyword>
<sequence>MSVKLSKGENFSLTQTGADLSQVVIELGWTPRATVGADFDLDASALMVGPGDRALSDEHFIYYNNLRSPEGAVRHEGDDRDGQAKGERIWIDLGRVPAQCVKIIFTVSIHLAIERRQNFGQVRDAYITVSDGSDDLLLGRFDLAEDYAGETAMIFGELYWHRAEWKFRAVEQGYREGLERILRAHGVDVE</sequence>
<evidence type="ECO:0000313" key="3">
    <source>
        <dbReference type="EMBL" id="GER98937.1"/>
    </source>
</evidence>
<proteinExistence type="inferred from homology"/>
<dbReference type="EMBL" id="BLAD01000038">
    <property type="protein sequence ID" value="GER98937.1"/>
    <property type="molecule type" value="Genomic_DNA"/>
</dbReference>
<evidence type="ECO:0000256" key="1">
    <source>
        <dbReference type="ARBA" id="ARBA00008775"/>
    </source>
</evidence>
<organism evidence="3 4">
    <name type="scientific">Acrocarpospora corrugata</name>
    <dbReference type="NCBI Taxonomy" id="35763"/>
    <lineage>
        <taxon>Bacteria</taxon>
        <taxon>Bacillati</taxon>
        <taxon>Actinomycetota</taxon>
        <taxon>Actinomycetes</taxon>
        <taxon>Streptosporangiales</taxon>
        <taxon>Streptosporangiaceae</taxon>
        <taxon>Acrocarpospora</taxon>
    </lineage>
</organism>
<dbReference type="CDD" id="cd06974">
    <property type="entry name" value="TerD_like"/>
    <property type="match status" value="1"/>
</dbReference>
<protein>
    <submittedName>
        <fullName evidence="3">Chemical-damaging agent resistance protein C</fullName>
    </submittedName>
</protein>
<comment type="similarity">
    <text evidence="1">Belongs to the CAPAB/TerDEXZ family.</text>
</comment>
<dbReference type="AlphaFoldDB" id="A0A5M3VX10"/>
<dbReference type="InterPro" id="IPR003325">
    <property type="entry name" value="TerD"/>
</dbReference>
<feature type="domain" description="TerD" evidence="2">
    <location>
        <begin position="1"/>
        <end position="184"/>
    </location>
</feature>
<gene>
    <name evidence="3" type="ORF">Acor_10010</name>
</gene>
<dbReference type="PANTHER" id="PTHR32097">
    <property type="entry name" value="CAMP-BINDING PROTEIN 1-RELATED"/>
    <property type="match status" value="1"/>
</dbReference>
<accession>A0A5M3VX10</accession>
<dbReference type="InterPro" id="IPR051324">
    <property type="entry name" value="Stress/Tellurium_Resist"/>
</dbReference>
<reference evidence="3 4" key="1">
    <citation type="submission" date="2019-10" db="EMBL/GenBank/DDBJ databases">
        <title>Whole genome shotgun sequence of Acrocarpospora corrugata NBRC 13972.</title>
        <authorList>
            <person name="Ichikawa N."/>
            <person name="Kimura A."/>
            <person name="Kitahashi Y."/>
            <person name="Komaki H."/>
            <person name="Oguchi A."/>
        </authorList>
    </citation>
    <scope>NUCLEOTIDE SEQUENCE [LARGE SCALE GENOMIC DNA]</scope>
    <source>
        <strain evidence="3 4">NBRC 13972</strain>
    </source>
</reference>
<dbReference type="Proteomes" id="UP000334990">
    <property type="component" value="Unassembled WGS sequence"/>
</dbReference>
<evidence type="ECO:0000313" key="4">
    <source>
        <dbReference type="Proteomes" id="UP000334990"/>
    </source>
</evidence>